<name>A0ABP7UJ51_9FLAO</name>
<reference evidence="2" key="1">
    <citation type="journal article" date="2019" name="Int. J. Syst. Evol. Microbiol.">
        <title>The Global Catalogue of Microorganisms (GCM) 10K type strain sequencing project: providing services to taxonomists for standard genome sequencing and annotation.</title>
        <authorList>
            <consortium name="The Broad Institute Genomics Platform"/>
            <consortium name="The Broad Institute Genome Sequencing Center for Infectious Disease"/>
            <person name="Wu L."/>
            <person name="Ma J."/>
        </authorList>
    </citation>
    <scope>NUCLEOTIDE SEQUENCE [LARGE SCALE GENOMIC DNA]</scope>
    <source>
        <strain evidence="2">JCM 17068</strain>
    </source>
</reference>
<evidence type="ECO:0000313" key="2">
    <source>
        <dbReference type="Proteomes" id="UP001500426"/>
    </source>
</evidence>
<dbReference type="InterPro" id="IPR025631">
    <property type="entry name" value="Porin_10"/>
</dbReference>
<dbReference type="Pfam" id="PF14121">
    <property type="entry name" value="Porin_10"/>
    <property type="match status" value="1"/>
</dbReference>
<dbReference type="RefSeq" id="WP_345090262.1">
    <property type="nucleotide sequence ID" value="NZ_BAABCS010000004.1"/>
</dbReference>
<protein>
    <submittedName>
        <fullName evidence="1">Porin</fullName>
    </submittedName>
</protein>
<comment type="caution">
    <text evidence="1">The sequence shown here is derived from an EMBL/GenBank/DDBJ whole genome shotgun (WGS) entry which is preliminary data.</text>
</comment>
<gene>
    <name evidence="1" type="ORF">GCM10022388_05220</name>
</gene>
<dbReference type="Proteomes" id="UP001500426">
    <property type="component" value="Unassembled WGS sequence"/>
</dbReference>
<evidence type="ECO:0000313" key="1">
    <source>
        <dbReference type="EMBL" id="GAA4043189.1"/>
    </source>
</evidence>
<proteinExistence type="predicted"/>
<organism evidence="1 2">
    <name type="scientific">Flavobacterium chungnamense</name>
    <dbReference type="NCBI Taxonomy" id="706182"/>
    <lineage>
        <taxon>Bacteria</taxon>
        <taxon>Pseudomonadati</taxon>
        <taxon>Bacteroidota</taxon>
        <taxon>Flavobacteriia</taxon>
        <taxon>Flavobacteriales</taxon>
        <taxon>Flavobacteriaceae</taxon>
        <taxon>Flavobacterium</taxon>
    </lineage>
</organism>
<keyword evidence="2" id="KW-1185">Reference proteome</keyword>
<dbReference type="EMBL" id="BAABCS010000004">
    <property type="protein sequence ID" value="GAA4043189.1"/>
    <property type="molecule type" value="Genomic_DNA"/>
</dbReference>
<accession>A0ABP7UJ51</accession>
<sequence length="649" mass="76094">MRRLYFLLLFIPCLLLSQEKGKEDKRKSLVKTAEQKAKEQARKAPITSYKIISIERDTTFVDTTLAIKKEYDYNYLRRDIFGLMPFPNEGQTYNTLNFGLNKFNAYPEFGFKAKHFNYLEVDDIKYYSVATPLTELYFKTVMEQGQNVDALITLNTSERFNFSIAFKGLRSLGKYINQLTSAGNFRFTSSYFTKNNKYHANFHFTGQDLLNGENGGLTIPLDFESEDDAFKNRPRLQVFLSDAKSFLKGKRLFLDHSFRINSKDANNNLFITHQLNYEHKFFEYNQVSLNSEIGTGTGVFKRFGDVPSAAYTKVNDHTRYDRLYNKVGAIYENKTLGKFQFFIENFNYKYFYSLVQTVGSVTFPNQLKATFNSIGGQYEYRKNKWNGKAMLSNSISTQAFRNFDANLDYQINDKNKVSFQYQNVSKLPNHNYTLNQSTYINYNWLNNFKNEKINNIVVNANTQWINATAQLTTLTDYLYFQDIQQVTNQQLVTPHQYSGTINYLSLKAAKEFKYKKWALDNTFLYQKVTQKDTILNVPELTLRSTIYFSDNVFKKAMFLQTGITINYFTKYYANDYNPILGEFFVQNEKQIGNFPMLDFFVNARIRQTRIFLKAEHFNSSFTGNTYYSAPNTPFHDFMIRFGLVWNFFQ</sequence>